<dbReference type="OrthoDB" id="2436906at2759"/>
<accession>A0A9P6MDG4</accession>
<dbReference type="AlphaFoldDB" id="A0A9P6MDG4"/>
<name>A0A9P6MDG4_9FUNG</name>
<dbReference type="Proteomes" id="UP000749646">
    <property type="component" value="Unassembled WGS sequence"/>
</dbReference>
<sequence>MSIYPSLRVSSKTANERWREIPQLDPYFLKIQAENWHPEDFERNTTHTDLNVFLDGLADIARCRRTTVSAFAGDILRYLSTTTGKELKKEVQEKLELRKMAYSNQLSYSKVQMQYSTENYQYLFNESKRKH</sequence>
<dbReference type="EMBL" id="JAAAHW010002002">
    <property type="protein sequence ID" value="KAF9992945.1"/>
    <property type="molecule type" value="Genomic_DNA"/>
</dbReference>
<evidence type="ECO:0000313" key="1">
    <source>
        <dbReference type="EMBL" id="KAF9992945.1"/>
    </source>
</evidence>
<organism evidence="1 2">
    <name type="scientific">Modicella reniformis</name>
    <dbReference type="NCBI Taxonomy" id="1440133"/>
    <lineage>
        <taxon>Eukaryota</taxon>
        <taxon>Fungi</taxon>
        <taxon>Fungi incertae sedis</taxon>
        <taxon>Mucoromycota</taxon>
        <taxon>Mortierellomycotina</taxon>
        <taxon>Mortierellomycetes</taxon>
        <taxon>Mortierellales</taxon>
        <taxon>Mortierellaceae</taxon>
        <taxon>Modicella</taxon>
    </lineage>
</organism>
<feature type="non-terminal residue" evidence="1">
    <location>
        <position position="131"/>
    </location>
</feature>
<gene>
    <name evidence="1" type="ORF">BGZ65_011615</name>
</gene>
<protein>
    <submittedName>
        <fullName evidence="1">Uncharacterized protein</fullName>
    </submittedName>
</protein>
<evidence type="ECO:0000313" key="2">
    <source>
        <dbReference type="Proteomes" id="UP000749646"/>
    </source>
</evidence>
<keyword evidence="2" id="KW-1185">Reference proteome</keyword>
<reference evidence="1" key="1">
    <citation type="journal article" date="2020" name="Fungal Divers.">
        <title>Resolving the Mortierellaceae phylogeny through synthesis of multi-gene phylogenetics and phylogenomics.</title>
        <authorList>
            <person name="Vandepol N."/>
            <person name="Liber J."/>
            <person name="Desiro A."/>
            <person name="Na H."/>
            <person name="Kennedy M."/>
            <person name="Barry K."/>
            <person name="Grigoriev I.V."/>
            <person name="Miller A.N."/>
            <person name="O'Donnell K."/>
            <person name="Stajich J.E."/>
            <person name="Bonito G."/>
        </authorList>
    </citation>
    <scope>NUCLEOTIDE SEQUENCE</scope>
    <source>
        <strain evidence="1">MES-2147</strain>
    </source>
</reference>
<proteinExistence type="predicted"/>
<comment type="caution">
    <text evidence="1">The sequence shown here is derived from an EMBL/GenBank/DDBJ whole genome shotgun (WGS) entry which is preliminary data.</text>
</comment>